<feature type="domain" description="MotA/TolQ/ExbB proton channel" evidence="14">
    <location>
        <begin position="127"/>
        <end position="236"/>
    </location>
</feature>
<dbReference type="EMBL" id="JAFNAA010000003">
    <property type="protein sequence ID" value="MBO1107432.1"/>
    <property type="molecule type" value="Genomic_DNA"/>
</dbReference>
<keyword evidence="16" id="KW-0969">Cilium</keyword>
<dbReference type="Proteomes" id="UP000664658">
    <property type="component" value="Unassembled WGS sequence"/>
</dbReference>
<evidence type="ECO:0000256" key="6">
    <source>
        <dbReference type="ARBA" id="ARBA00022519"/>
    </source>
</evidence>
<evidence type="ECO:0000256" key="10">
    <source>
        <dbReference type="ARBA" id="ARBA00022989"/>
    </source>
</evidence>
<dbReference type="GO" id="GO:0071978">
    <property type="term" value="P:bacterial-type flagellum-dependent swarming motility"/>
    <property type="evidence" value="ECO:0007669"/>
    <property type="project" value="InterPro"/>
</dbReference>
<feature type="transmembrane region" description="Helical" evidence="13">
    <location>
        <begin position="170"/>
        <end position="191"/>
    </location>
</feature>
<evidence type="ECO:0000256" key="1">
    <source>
        <dbReference type="ARBA" id="ARBA00004429"/>
    </source>
</evidence>
<keyword evidence="6" id="KW-0997">Cell inner membrane</keyword>
<keyword evidence="3" id="KW-0813">Transport</keyword>
<evidence type="ECO:0000256" key="5">
    <source>
        <dbReference type="ARBA" id="ARBA00022500"/>
    </source>
</evidence>
<evidence type="ECO:0000256" key="7">
    <source>
        <dbReference type="ARBA" id="ARBA00022692"/>
    </source>
</evidence>
<evidence type="ECO:0000256" key="8">
    <source>
        <dbReference type="ARBA" id="ARBA00022779"/>
    </source>
</evidence>
<evidence type="ECO:0000313" key="17">
    <source>
        <dbReference type="Proteomes" id="UP000664658"/>
    </source>
</evidence>
<keyword evidence="7 13" id="KW-0812">Transmembrane</keyword>
<dbReference type="GO" id="GO:0005886">
    <property type="term" value="C:plasma membrane"/>
    <property type="evidence" value="ECO:0007669"/>
    <property type="project" value="UniProtKB-SubCell"/>
</dbReference>
<proteinExistence type="inferred from homology"/>
<keyword evidence="16" id="KW-0282">Flagellum</keyword>
<feature type="transmembrane region" description="Helical" evidence="13">
    <location>
        <begin position="197"/>
        <end position="219"/>
    </location>
</feature>
<evidence type="ECO:0000256" key="9">
    <source>
        <dbReference type="ARBA" id="ARBA00022781"/>
    </source>
</evidence>
<dbReference type="Pfam" id="PF01618">
    <property type="entry name" value="MotA_ExbB"/>
    <property type="match status" value="1"/>
</dbReference>
<keyword evidence="9" id="KW-0375">Hydrogen ion transport</keyword>
<dbReference type="GO" id="GO:1902600">
    <property type="term" value="P:proton transmembrane transport"/>
    <property type="evidence" value="ECO:0007669"/>
    <property type="project" value="UniProtKB-KW"/>
</dbReference>
<evidence type="ECO:0000259" key="15">
    <source>
        <dbReference type="Pfam" id="PF20560"/>
    </source>
</evidence>
<evidence type="ECO:0000256" key="4">
    <source>
        <dbReference type="ARBA" id="ARBA00022475"/>
    </source>
</evidence>
<evidence type="ECO:0000256" key="2">
    <source>
        <dbReference type="ARBA" id="ARBA00008038"/>
    </source>
</evidence>
<keyword evidence="5" id="KW-0145">Chemotaxis</keyword>
<name>A0A8I1W3Z2_PLESH</name>
<evidence type="ECO:0000256" key="13">
    <source>
        <dbReference type="SAM" id="Phobius"/>
    </source>
</evidence>
<reference evidence="16" key="1">
    <citation type="submission" date="2021-03" db="EMBL/GenBank/DDBJ databases">
        <title>Plesiomonas shigelloides zfcc0051, isolated from zebrafish feces.</title>
        <authorList>
            <person name="Vanderhoek Z."/>
            <person name="Gaulke C."/>
        </authorList>
    </citation>
    <scope>NUCLEOTIDE SEQUENCE</scope>
    <source>
        <strain evidence="16">Zfcc0051</strain>
    </source>
</reference>
<accession>A0A8I1W3Z2</accession>
<evidence type="ECO:0000313" key="16">
    <source>
        <dbReference type="EMBL" id="MBO1107432.1"/>
    </source>
</evidence>
<dbReference type="Pfam" id="PF20560">
    <property type="entry name" value="MotA_N"/>
    <property type="match status" value="1"/>
</dbReference>
<evidence type="ECO:0000256" key="11">
    <source>
        <dbReference type="ARBA" id="ARBA00023065"/>
    </source>
</evidence>
<dbReference type="InterPro" id="IPR000540">
    <property type="entry name" value="Flag_MotA_CS"/>
</dbReference>
<protein>
    <submittedName>
        <fullName evidence="16">Flagellar motor stator protein MotA</fullName>
    </submittedName>
</protein>
<feature type="transmembrane region" description="Helical" evidence="13">
    <location>
        <begin position="31"/>
        <end position="54"/>
    </location>
</feature>
<keyword evidence="16" id="KW-0966">Cell projection</keyword>
<dbReference type="NCBIfam" id="TIGR03818">
    <property type="entry name" value="MotA1"/>
    <property type="match status" value="1"/>
</dbReference>
<evidence type="ECO:0000256" key="12">
    <source>
        <dbReference type="ARBA" id="ARBA00023136"/>
    </source>
</evidence>
<dbReference type="InterPro" id="IPR047055">
    <property type="entry name" value="MotA-like"/>
</dbReference>
<dbReference type="PROSITE" id="PS01307">
    <property type="entry name" value="MOTA"/>
    <property type="match status" value="1"/>
</dbReference>
<sequence length="284" mass="30571">MQRIIGFFIVFGCVVLGYLEAKGNLGALWQPAELIIIVGAAMGAMVVAHPVAVLKGIGGQLKTLLGKGYTQDYYRAIIELMFELLETVRKDGIKKLDEHIENPDSSALFAKYPSITGSPVLLAFITDNLRLMAMGKMSPHDLEALLETEIHTIQNDLLRPSKALAKTGEAMPGFGIVAAVLGIVVTMQNIGGNLALIGAKVAAALVGTFIGVLLSYGVFDPLSAAMGNLVKKEVMGLKMVMAILVAQQQGRPTLLALDAGRKLLISEYKPSFFEMERWLTAEQN</sequence>
<keyword evidence="11" id="KW-0406">Ion transport</keyword>
<keyword evidence="12 13" id="KW-0472">Membrane</keyword>
<dbReference type="InterPro" id="IPR022522">
    <property type="entry name" value="Flagellar_motor_stator_MotA"/>
</dbReference>
<evidence type="ECO:0000256" key="3">
    <source>
        <dbReference type="ARBA" id="ARBA00022448"/>
    </source>
</evidence>
<keyword evidence="8" id="KW-0283">Flagellar rotation</keyword>
<evidence type="ECO:0000259" key="14">
    <source>
        <dbReference type="Pfam" id="PF01618"/>
    </source>
</evidence>
<keyword evidence="4" id="KW-1003">Cell membrane</keyword>
<dbReference type="RefSeq" id="WP_207541686.1">
    <property type="nucleotide sequence ID" value="NZ_JAFNAA010000003.1"/>
</dbReference>
<organism evidence="16 17">
    <name type="scientific">Plesiomonas shigelloides</name>
    <name type="common">Aeromonas shigelloides</name>
    <dbReference type="NCBI Taxonomy" id="703"/>
    <lineage>
        <taxon>Bacteria</taxon>
        <taxon>Pseudomonadati</taxon>
        <taxon>Pseudomonadota</taxon>
        <taxon>Gammaproteobacteria</taxon>
        <taxon>Enterobacterales</taxon>
        <taxon>Enterobacteriaceae</taxon>
        <taxon>Plesiomonas</taxon>
    </lineage>
</organism>
<dbReference type="PANTHER" id="PTHR30433:SF4">
    <property type="entry name" value="MOTILITY PROTEIN A"/>
    <property type="match status" value="1"/>
</dbReference>
<feature type="domain" description="Motility protein A N-terminal" evidence="15">
    <location>
        <begin position="4"/>
        <end position="92"/>
    </location>
</feature>
<dbReference type="PANTHER" id="PTHR30433">
    <property type="entry name" value="CHEMOTAXIS PROTEIN MOTA"/>
    <property type="match status" value="1"/>
</dbReference>
<keyword evidence="10 13" id="KW-1133">Transmembrane helix</keyword>
<dbReference type="GO" id="GO:0006935">
    <property type="term" value="P:chemotaxis"/>
    <property type="evidence" value="ECO:0007669"/>
    <property type="project" value="UniProtKB-KW"/>
</dbReference>
<dbReference type="AlphaFoldDB" id="A0A8I1W3Z2"/>
<comment type="caution">
    <text evidence="16">The sequence shown here is derived from an EMBL/GenBank/DDBJ whole genome shotgun (WGS) entry which is preliminary data.</text>
</comment>
<comment type="subcellular location">
    <subcellularLocation>
        <location evidence="1">Cell inner membrane</location>
        <topology evidence="1">Multi-pass membrane protein</topology>
    </subcellularLocation>
</comment>
<comment type="similarity">
    <text evidence="2">Belongs to the MotA family.</text>
</comment>
<gene>
    <name evidence="16" type="primary">motA</name>
    <name evidence="16" type="ORF">J2R62_04200</name>
</gene>
<dbReference type="InterPro" id="IPR002898">
    <property type="entry name" value="MotA_ExbB_proton_chnl"/>
</dbReference>
<dbReference type="InterPro" id="IPR046786">
    <property type="entry name" value="MotA_N"/>
</dbReference>